<sequence length="121" mass="13074">MMFKAFLLICISAVVCECTYSNGYRGLDYGTPGYGYAGIGYGGPASLGSGSSYNPFGLFKNPYTYPLDIDSSFYGGYNSVLDPGFNSGYFNKGLYNAKPLGYAYGSDLGFYGNFGYPLKKK</sequence>
<feature type="chain" id="PRO_5043608172" evidence="1">
    <location>
        <begin position="17"/>
        <end position="121"/>
    </location>
</feature>
<evidence type="ECO:0000256" key="1">
    <source>
        <dbReference type="SAM" id="SignalP"/>
    </source>
</evidence>
<protein>
    <submittedName>
        <fullName evidence="2">Uncharacterized protein</fullName>
    </submittedName>
</protein>
<organism evidence="2 3">
    <name type="scientific">Oedothorax gibbosus</name>
    <dbReference type="NCBI Taxonomy" id="931172"/>
    <lineage>
        <taxon>Eukaryota</taxon>
        <taxon>Metazoa</taxon>
        <taxon>Ecdysozoa</taxon>
        <taxon>Arthropoda</taxon>
        <taxon>Chelicerata</taxon>
        <taxon>Arachnida</taxon>
        <taxon>Araneae</taxon>
        <taxon>Araneomorphae</taxon>
        <taxon>Entelegynae</taxon>
        <taxon>Araneoidea</taxon>
        <taxon>Linyphiidae</taxon>
        <taxon>Erigoninae</taxon>
        <taxon>Oedothorax</taxon>
    </lineage>
</organism>
<name>A0AAV6UDQ9_9ARAC</name>
<keyword evidence="1" id="KW-0732">Signal</keyword>
<dbReference type="AlphaFoldDB" id="A0AAV6UDQ9"/>
<proteinExistence type="predicted"/>
<keyword evidence="3" id="KW-1185">Reference proteome</keyword>
<accession>A0AAV6UDQ9</accession>
<comment type="caution">
    <text evidence="2">The sequence shown here is derived from an EMBL/GenBank/DDBJ whole genome shotgun (WGS) entry which is preliminary data.</text>
</comment>
<dbReference type="EMBL" id="JAFNEN010000461">
    <property type="protein sequence ID" value="KAG8182512.1"/>
    <property type="molecule type" value="Genomic_DNA"/>
</dbReference>
<feature type="signal peptide" evidence="1">
    <location>
        <begin position="1"/>
        <end position="16"/>
    </location>
</feature>
<reference evidence="2 3" key="1">
    <citation type="journal article" date="2022" name="Nat. Ecol. Evol.">
        <title>A masculinizing supergene underlies an exaggerated male reproductive morph in a spider.</title>
        <authorList>
            <person name="Hendrickx F."/>
            <person name="De Corte Z."/>
            <person name="Sonet G."/>
            <person name="Van Belleghem S.M."/>
            <person name="Kostlbacher S."/>
            <person name="Vangestel C."/>
        </authorList>
    </citation>
    <scope>NUCLEOTIDE SEQUENCE [LARGE SCALE GENOMIC DNA]</scope>
    <source>
        <strain evidence="2">W744_W776</strain>
    </source>
</reference>
<dbReference type="Proteomes" id="UP000827092">
    <property type="component" value="Unassembled WGS sequence"/>
</dbReference>
<gene>
    <name evidence="2" type="ORF">JTE90_020427</name>
</gene>
<evidence type="ECO:0000313" key="2">
    <source>
        <dbReference type="EMBL" id="KAG8182512.1"/>
    </source>
</evidence>
<evidence type="ECO:0000313" key="3">
    <source>
        <dbReference type="Proteomes" id="UP000827092"/>
    </source>
</evidence>